<accession>A0A1W2AZJ1</accession>
<dbReference type="SUPFAM" id="SSF53474">
    <property type="entry name" value="alpha/beta-Hydrolases"/>
    <property type="match status" value="1"/>
</dbReference>
<dbReference type="OrthoDB" id="9806902at2"/>
<keyword evidence="3" id="KW-1185">Reference proteome</keyword>
<dbReference type="EMBL" id="FWXR01000005">
    <property type="protein sequence ID" value="SMC66129.1"/>
    <property type="molecule type" value="Genomic_DNA"/>
</dbReference>
<evidence type="ECO:0000313" key="3">
    <source>
        <dbReference type="Proteomes" id="UP000192656"/>
    </source>
</evidence>
<dbReference type="STRING" id="937218.SAMN06297251_105217"/>
<evidence type="ECO:0000259" key="1">
    <source>
        <dbReference type="Pfam" id="PF12146"/>
    </source>
</evidence>
<dbReference type="AlphaFoldDB" id="A0A1W2AZJ1"/>
<dbReference type="Pfam" id="PF12146">
    <property type="entry name" value="Hydrolase_4"/>
    <property type="match status" value="1"/>
</dbReference>
<proteinExistence type="predicted"/>
<dbReference type="InterPro" id="IPR029058">
    <property type="entry name" value="AB_hydrolase_fold"/>
</dbReference>
<dbReference type="Proteomes" id="UP000192656">
    <property type="component" value="Unassembled WGS sequence"/>
</dbReference>
<dbReference type="RefSeq" id="WP_084409632.1">
    <property type="nucleotide sequence ID" value="NZ_FWXR01000005.1"/>
</dbReference>
<protein>
    <submittedName>
        <fullName evidence="2">Lysophospholipase, alpha-beta hydrolase superfamily</fullName>
    </submittedName>
</protein>
<organism evidence="2 3">
    <name type="scientific">Fulvimarina manganoxydans</name>
    <dbReference type="NCBI Taxonomy" id="937218"/>
    <lineage>
        <taxon>Bacteria</taxon>
        <taxon>Pseudomonadati</taxon>
        <taxon>Pseudomonadota</taxon>
        <taxon>Alphaproteobacteria</taxon>
        <taxon>Hyphomicrobiales</taxon>
        <taxon>Aurantimonadaceae</taxon>
        <taxon>Fulvimarina</taxon>
    </lineage>
</organism>
<dbReference type="InterPro" id="IPR022742">
    <property type="entry name" value="Hydrolase_4"/>
</dbReference>
<dbReference type="PANTHER" id="PTHR11614">
    <property type="entry name" value="PHOSPHOLIPASE-RELATED"/>
    <property type="match status" value="1"/>
</dbReference>
<name>A0A1W2AZJ1_9HYPH</name>
<dbReference type="InterPro" id="IPR051044">
    <property type="entry name" value="MAG_DAG_Lipase"/>
</dbReference>
<keyword evidence="2" id="KW-0378">Hydrolase</keyword>
<reference evidence="2 3" key="1">
    <citation type="submission" date="2017-04" db="EMBL/GenBank/DDBJ databases">
        <authorList>
            <person name="Afonso C.L."/>
            <person name="Miller P.J."/>
            <person name="Scott M.A."/>
            <person name="Spackman E."/>
            <person name="Goraichik I."/>
            <person name="Dimitrov K.M."/>
            <person name="Suarez D.L."/>
            <person name="Swayne D.E."/>
        </authorList>
    </citation>
    <scope>NUCLEOTIDE SEQUENCE [LARGE SCALE GENOMIC DNA]</scope>
    <source>
        <strain evidence="2 3">CGMCC 1.10972</strain>
    </source>
</reference>
<evidence type="ECO:0000313" key="2">
    <source>
        <dbReference type="EMBL" id="SMC66129.1"/>
    </source>
</evidence>
<dbReference type="GO" id="GO:0016787">
    <property type="term" value="F:hydrolase activity"/>
    <property type="evidence" value="ECO:0007669"/>
    <property type="project" value="UniProtKB-KW"/>
</dbReference>
<feature type="domain" description="Serine aminopeptidase S33" evidence="1">
    <location>
        <begin position="29"/>
        <end position="294"/>
    </location>
</feature>
<dbReference type="Gene3D" id="3.40.50.1820">
    <property type="entry name" value="alpha/beta hydrolase"/>
    <property type="match status" value="1"/>
</dbReference>
<sequence length="320" mass="34907">MSQHGHFTRRTIDTPTGAAVNLHRVGPERPRGVILLFHGLAEHSARYEAVARVLAEAGLAVYAHDHRGHGSTVAQDAPLRRFARKDGVKKVIADCKAVLDLAVQTHPGLPIFVFGHSMGGLIALNFAERHGRALTGLAVWNCDFRAGMTLKAGRVALAVEKALKGSDVASELFRRAMFEAWGRAIKDRRTPFDWLSHDPQAVEAYRGDPLCGFTPTISMMENIIEMIVEGGSQEAMSRLPKDLPIHLLGGTADPVTEGGKALIWLDGRLRDAGLSDVTLRIVEGARHETLNEIDAYREPALESLTAWLDRCLVAPRRAAG</sequence>
<gene>
    <name evidence="2" type="ORF">SAMN06297251_105217</name>
</gene>